<dbReference type="OrthoDB" id="6496139at2759"/>
<keyword evidence="1" id="KW-0812">Transmembrane</keyword>
<evidence type="ECO:0000313" key="2">
    <source>
        <dbReference type="EMBL" id="OQR69274.1"/>
    </source>
</evidence>
<protein>
    <submittedName>
        <fullName evidence="2">Uncharacterized protein</fullName>
    </submittedName>
</protein>
<evidence type="ECO:0000256" key="1">
    <source>
        <dbReference type="SAM" id="Phobius"/>
    </source>
</evidence>
<organism evidence="2 3">
    <name type="scientific">Tropilaelaps mercedesae</name>
    <dbReference type="NCBI Taxonomy" id="418985"/>
    <lineage>
        <taxon>Eukaryota</taxon>
        <taxon>Metazoa</taxon>
        <taxon>Ecdysozoa</taxon>
        <taxon>Arthropoda</taxon>
        <taxon>Chelicerata</taxon>
        <taxon>Arachnida</taxon>
        <taxon>Acari</taxon>
        <taxon>Parasitiformes</taxon>
        <taxon>Mesostigmata</taxon>
        <taxon>Gamasina</taxon>
        <taxon>Dermanyssoidea</taxon>
        <taxon>Laelapidae</taxon>
        <taxon>Tropilaelaps</taxon>
    </lineage>
</organism>
<name>A0A1V9X6Y9_9ACAR</name>
<comment type="caution">
    <text evidence="2">The sequence shown here is derived from an EMBL/GenBank/DDBJ whole genome shotgun (WGS) entry which is preliminary data.</text>
</comment>
<sequence length="146" mass="16438">MLSVLQTVFDFKRVMNDLRRVLRGDLFGVLGEYPGRMNGLFKMVQELPRRIMKSIGIVSRLQAETTDTTFRGVLTVLVCAVLLSLGLGAVFVSAFVQRLHAHVKSIAPFTAVLHLSMTLRPWRSVCCSFVGCHSRALWLARCWQTL</sequence>
<keyword evidence="3" id="KW-1185">Reference proteome</keyword>
<dbReference type="Proteomes" id="UP000192247">
    <property type="component" value="Unassembled WGS sequence"/>
</dbReference>
<dbReference type="EMBL" id="MNPL01021680">
    <property type="protein sequence ID" value="OQR69274.1"/>
    <property type="molecule type" value="Genomic_DNA"/>
</dbReference>
<keyword evidence="1" id="KW-1133">Transmembrane helix</keyword>
<reference evidence="2 3" key="1">
    <citation type="journal article" date="2017" name="Gigascience">
        <title>Draft genome of the honey bee ectoparasitic mite, Tropilaelaps mercedesae, is shaped by the parasitic life history.</title>
        <authorList>
            <person name="Dong X."/>
            <person name="Armstrong S.D."/>
            <person name="Xia D."/>
            <person name="Makepeace B.L."/>
            <person name="Darby A.C."/>
            <person name="Kadowaki T."/>
        </authorList>
    </citation>
    <scope>NUCLEOTIDE SEQUENCE [LARGE SCALE GENOMIC DNA]</scope>
    <source>
        <strain evidence="2">Wuxi-XJTLU</strain>
    </source>
</reference>
<dbReference type="AlphaFoldDB" id="A0A1V9X6Y9"/>
<accession>A0A1V9X6Y9</accession>
<evidence type="ECO:0000313" key="3">
    <source>
        <dbReference type="Proteomes" id="UP000192247"/>
    </source>
</evidence>
<keyword evidence="1" id="KW-0472">Membrane</keyword>
<proteinExistence type="predicted"/>
<dbReference type="InParanoid" id="A0A1V9X6Y9"/>
<feature type="transmembrane region" description="Helical" evidence="1">
    <location>
        <begin position="73"/>
        <end position="96"/>
    </location>
</feature>
<gene>
    <name evidence="2" type="ORF">BIW11_12365</name>
</gene>